<dbReference type="EMBL" id="BORT01000005">
    <property type="protein sequence ID" value="GIO46874.1"/>
    <property type="molecule type" value="Genomic_DNA"/>
</dbReference>
<keyword evidence="2" id="KW-1185">Reference proteome</keyword>
<reference evidence="1 2" key="1">
    <citation type="submission" date="2021-03" db="EMBL/GenBank/DDBJ databases">
        <title>Antimicrobial resistance genes in bacteria isolated from Japanese honey, and their potential for conferring macrolide and lincosamide resistance in the American foulbrood pathogen Paenibacillus larvae.</title>
        <authorList>
            <person name="Okamoto M."/>
            <person name="Kumagai M."/>
            <person name="Kanamori H."/>
            <person name="Takamatsu D."/>
        </authorList>
    </citation>
    <scope>NUCLEOTIDE SEQUENCE [LARGE SCALE GENOMIC DNA]</scope>
    <source>
        <strain evidence="1 2">J34TS1</strain>
    </source>
</reference>
<evidence type="ECO:0000313" key="1">
    <source>
        <dbReference type="EMBL" id="GIO46874.1"/>
    </source>
</evidence>
<evidence type="ECO:0000313" key="2">
    <source>
        <dbReference type="Proteomes" id="UP000682811"/>
    </source>
</evidence>
<organism evidence="1 2">
    <name type="scientific">Paenibacillus azoreducens</name>
    <dbReference type="NCBI Taxonomy" id="116718"/>
    <lineage>
        <taxon>Bacteria</taxon>
        <taxon>Bacillati</taxon>
        <taxon>Bacillota</taxon>
        <taxon>Bacilli</taxon>
        <taxon>Bacillales</taxon>
        <taxon>Paenibacillaceae</taxon>
        <taxon>Paenibacillus</taxon>
    </lineage>
</organism>
<gene>
    <name evidence="1" type="ORF">J34TS1_16390</name>
</gene>
<dbReference type="AlphaFoldDB" id="A0A919YAK7"/>
<sequence>MKRERSQKSFQKESCRRLAVEKGDTCSSNETTERYRIKNKSKSNLTNYRALSHQKQEQFESNETTERYRVKNKSKSNLTKLQIVIWDKYPV</sequence>
<proteinExistence type="predicted"/>
<comment type="caution">
    <text evidence="1">The sequence shown here is derived from an EMBL/GenBank/DDBJ whole genome shotgun (WGS) entry which is preliminary data.</text>
</comment>
<accession>A0A919YAK7</accession>
<protein>
    <submittedName>
        <fullName evidence="1">Uncharacterized protein</fullName>
    </submittedName>
</protein>
<dbReference type="Proteomes" id="UP000682811">
    <property type="component" value="Unassembled WGS sequence"/>
</dbReference>
<name>A0A919YAK7_9BACL</name>